<evidence type="ECO:0000313" key="1">
    <source>
        <dbReference type="EMBL" id="KKL06732.1"/>
    </source>
</evidence>
<dbReference type="AlphaFoldDB" id="A0A0F9AZ17"/>
<accession>A0A0F9AZ17</accession>
<sequence>TALKLKSQEFSLSQDKLMEKDVGDVEDVL</sequence>
<feature type="non-terminal residue" evidence="1">
    <location>
        <position position="1"/>
    </location>
</feature>
<name>A0A0F9AZ17_9ZZZZ</name>
<gene>
    <name evidence="1" type="ORF">LCGC14_2593130</name>
</gene>
<comment type="caution">
    <text evidence="1">The sequence shown here is derived from an EMBL/GenBank/DDBJ whole genome shotgun (WGS) entry which is preliminary data.</text>
</comment>
<reference evidence="1" key="1">
    <citation type="journal article" date="2015" name="Nature">
        <title>Complex archaea that bridge the gap between prokaryotes and eukaryotes.</title>
        <authorList>
            <person name="Spang A."/>
            <person name="Saw J.H."/>
            <person name="Jorgensen S.L."/>
            <person name="Zaremba-Niedzwiedzka K."/>
            <person name="Martijn J."/>
            <person name="Lind A.E."/>
            <person name="van Eijk R."/>
            <person name="Schleper C."/>
            <person name="Guy L."/>
            <person name="Ettema T.J."/>
        </authorList>
    </citation>
    <scope>NUCLEOTIDE SEQUENCE</scope>
</reference>
<dbReference type="EMBL" id="LAZR01043584">
    <property type="protein sequence ID" value="KKL06732.1"/>
    <property type="molecule type" value="Genomic_DNA"/>
</dbReference>
<proteinExistence type="predicted"/>
<organism evidence="1">
    <name type="scientific">marine sediment metagenome</name>
    <dbReference type="NCBI Taxonomy" id="412755"/>
    <lineage>
        <taxon>unclassified sequences</taxon>
        <taxon>metagenomes</taxon>
        <taxon>ecological metagenomes</taxon>
    </lineage>
</organism>
<protein>
    <submittedName>
        <fullName evidence="1">Uncharacterized protein</fullName>
    </submittedName>
</protein>